<dbReference type="PANTHER" id="PTHR47468:SF1">
    <property type="entry name" value="OS08G0130000 PROTEIN"/>
    <property type="match status" value="1"/>
</dbReference>
<evidence type="ECO:0000256" key="4">
    <source>
        <dbReference type="ARBA" id="ARBA00022989"/>
    </source>
</evidence>
<dbReference type="SUPFAM" id="SSF144083">
    <property type="entry name" value="Magnesium transport protein CorA, transmembrane region"/>
    <property type="match status" value="1"/>
</dbReference>
<keyword evidence="4 6" id="KW-1133">Transmembrane helix</keyword>
<dbReference type="Pfam" id="PF01544">
    <property type="entry name" value="CorA"/>
    <property type="match status" value="1"/>
</dbReference>
<protein>
    <recommendedName>
        <fullName evidence="9">Mg2+ transporter protein</fullName>
    </recommendedName>
</protein>
<organism evidence="7 8">
    <name type="scientific">Sphagnum troendelagicum</name>
    <dbReference type="NCBI Taxonomy" id="128251"/>
    <lineage>
        <taxon>Eukaryota</taxon>
        <taxon>Viridiplantae</taxon>
        <taxon>Streptophyta</taxon>
        <taxon>Embryophyta</taxon>
        <taxon>Bryophyta</taxon>
        <taxon>Sphagnophytina</taxon>
        <taxon>Sphagnopsida</taxon>
        <taxon>Sphagnales</taxon>
        <taxon>Sphagnaceae</taxon>
        <taxon>Sphagnum</taxon>
    </lineage>
</organism>
<dbReference type="InterPro" id="IPR045861">
    <property type="entry name" value="CorA_cytoplasmic_dom"/>
</dbReference>
<evidence type="ECO:0008006" key="9">
    <source>
        <dbReference type="Google" id="ProtNLM"/>
    </source>
</evidence>
<dbReference type="Proteomes" id="UP001497512">
    <property type="component" value="Chromosome 14"/>
</dbReference>
<evidence type="ECO:0000256" key="1">
    <source>
        <dbReference type="ARBA" id="ARBA00004141"/>
    </source>
</evidence>
<keyword evidence="3 6" id="KW-0812">Transmembrane</keyword>
<evidence type="ECO:0000256" key="5">
    <source>
        <dbReference type="ARBA" id="ARBA00023136"/>
    </source>
</evidence>
<sequence length="451" mass="50441">MEVIREEPRTGVDFSPEMFLDDEHPRQTSLFPGAVKRMAYSFDGHGKFSSREWDLRQLDGEGFSWFHVELPRSSQKLTAFAQYLIDVLCPPLKLQDILALVSNGPFCGTIDGALVFRVNSAGPPTSKFTQRISAIVRDNMVISVSLGRVARLDFSRMSSQSLLMEVPRIDPTFLGEVGDSHPGSLGTGGVAIHEHMLEFLLNMSHLEHADNAVPKGVGNLLVHIIDTHVEQLHDTVLHLETHLDDVERSLDTGVGATKKQMLDDRRFPKMHLDLQKLLQVIAHGDQVFPRVKDKCAGKAWCTSEDLAALEVLVARLRKLKENVGFIANRITAIQAGLDSWQAEQINRKLYYLSFLSVIFLPLSIVTGAFGMNVGGVPWTKQTDPTLVHGFRNVLIICAVIVMLLLAGFGVVPLYTYLVTRHKHQAVKAKWLSSKRSVRYRGSLRYPAYLRL</sequence>
<gene>
    <name evidence="7" type="ORF">CSSPTR1EN2_LOCUS6911</name>
</gene>
<evidence type="ECO:0000313" key="8">
    <source>
        <dbReference type="Proteomes" id="UP001497512"/>
    </source>
</evidence>
<dbReference type="InterPro" id="IPR002523">
    <property type="entry name" value="MgTranspt_CorA/ZnTranspt_ZntB"/>
</dbReference>
<dbReference type="PANTHER" id="PTHR47468">
    <property type="entry name" value="OS08G0130000 PROTEIN"/>
    <property type="match status" value="1"/>
</dbReference>
<evidence type="ECO:0000313" key="7">
    <source>
        <dbReference type="EMBL" id="CAK9203488.1"/>
    </source>
</evidence>
<keyword evidence="8" id="KW-1185">Reference proteome</keyword>
<comment type="similarity">
    <text evidence="2">Belongs to the CorA metal ion transporter (MIT) (TC 1.A.35) family.</text>
</comment>
<feature type="transmembrane region" description="Helical" evidence="6">
    <location>
        <begin position="349"/>
        <end position="373"/>
    </location>
</feature>
<evidence type="ECO:0000256" key="2">
    <source>
        <dbReference type="ARBA" id="ARBA00009765"/>
    </source>
</evidence>
<name>A0ABP0TRU3_9BRYO</name>
<feature type="transmembrane region" description="Helical" evidence="6">
    <location>
        <begin position="393"/>
        <end position="417"/>
    </location>
</feature>
<reference evidence="7" key="1">
    <citation type="submission" date="2024-02" db="EMBL/GenBank/DDBJ databases">
        <authorList>
            <consortium name="ELIXIR-Norway"/>
            <consortium name="Elixir Norway"/>
        </authorList>
    </citation>
    <scope>NUCLEOTIDE SEQUENCE</scope>
</reference>
<accession>A0ABP0TRU3</accession>
<dbReference type="SUPFAM" id="SSF143865">
    <property type="entry name" value="CorA soluble domain-like"/>
    <property type="match status" value="1"/>
</dbReference>
<keyword evidence="5 6" id="KW-0472">Membrane</keyword>
<dbReference type="EMBL" id="OZ019906">
    <property type="protein sequence ID" value="CAK9203488.1"/>
    <property type="molecule type" value="Genomic_DNA"/>
</dbReference>
<proteinExistence type="inferred from homology"/>
<evidence type="ECO:0000256" key="3">
    <source>
        <dbReference type="ARBA" id="ARBA00022692"/>
    </source>
</evidence>
<dbReference type="InterPro" id="IPR045863">
    <property type="entry name" value="CorA_TM1_TM2"/>
</dbReference>
<comment type="subcellular location">
    <subcellularLocation>
        <location evidence="1">Membrane</location>
        <topology evidence="1">Multi-pass membrane protein</topology>
    </subcellularLocation>
</comment>
<dbReference type="Gene3D" id="1.20.58.340">
    <property type="entry name" value="Magnesium transport protein CorA, transmembrane region"/>
    <property type="match status" value="2"/>
</dbReference>
<evidence type="ECO:0000256" key="6">
    <source>
        <dbReference type="SAM" id="Phobius"/>
    </source>
</evidence>